<accession>A0A8S1PD04</accession>
<feature type="transmembrane region" description="Helical" evidence="1">
    <location>
        <begin position="279"/>
        <end position="305"/>
    </location>
</feature>
<feature type="transmembrane region" description="Helical" evidence="1">
    <location>
        <begin position="338"/>
        <end position="358"/>
    </location>
</feature>
<dbReference type="EMBL" id="CAJJDM010000116">
    <property type="protein sequence ID" value="CAD8100869.1"/>
    <property type="molecule type" value="Genomic_DNA"/>
</dbReference>
<dbReference type="Proteomes" id="UP000688137">
    <property type="component" value="Unassembled WGS sequence"/>
</dbReference>
<evidence type="ECO:0000313" key="3">
    <source>
        <dbReference type="Proteomes" id="UP000688137"/>
    </source>
</evidence>
<reference evidence="2" key="1">
    <citation type="submission" date="2021-01" db="EMBL/GenBank/DDBJ databases">
        <authorList>
            <consortium name="Genoscope - CEA"/>
            <person name="William W."/>
        </authorList>
    </citation>
    <scope>NUCLEOTIDE SEQUENCE</scope>
</reference>
<comment type="caution">
    <text evidence="2">The sequence shown here is derived from an EMBL/GenBank/DDBJ whole genome shotgun (WGS) entry which is preliminary data.</text>
</comment>
<dbReference type="PANTHER" id="PTHR11319:SF35">
    <property type="entry name" value="OUTER MEMBRANE PROTEIN PMPC-RELATED"/>
    <property type="match status" value="1"/>
</dbReference>
<dbReference type="AlphaFoldDB" id="A0A8S1PD04"/>
<evidence type="ECO:0008006" key="4">
    <source>
        <dbReference type="Google" id="ProtNLM"/>
    </source>
</evidence>
<dbReference type="PANTHER" id="PTHR11319">
    <property type="entry name" value="G PROTEIN-COUPLED RECEPTOR-RELATED"/>
    <property type="match status" value="1"/>
</dbReference>
<evidence type="ECO:0000256" key="1">
    <source>
        <dbReference type="SAM" id="Phobius"/>
    </source>
</evidence>
<keyword evidence="1" id="KW-0472">Membrane</keyword>
<organism evidence="2 3">
    <name type="scientific">Paramecium primaurelia</name>
    <dbReference type="NCBI Taxonomy" id="5886"/>
    <lineage>
        <taxon>Eukaryota</taxon>
        <taxon>Sar</taxon>
        <taxon>Alveolata</taxon>
        <taxon>Ciliophora</taxon>
        <taxon>Intramacronucleata</taxon>
        <taxon>Oligohymenophorea</taxon>
        <taxon>Peniculida</taxon>
        <taxon>Parameciidae</taxon>
        <taxon>Paramecium</taxon>
    </lineage>
</organism>
<keyword evidence="1" id="KW-0812">Transmembrane</keyword>
<keyword evidence="1" id="KW-1133">Transmembrane helix</keyword>
<protein>
    <recommendedName>
        <fullName evidence="4">Transmembrane protein</fullName>
    </recommendedName>
</protein>
<sequence length="476" mass="56139">MICALVSTLEHFLNSLIFVIFEGIENILLSSLYKFRSCENIGDNTIKIVLMIYRTVEAASKIYFKNKPSKLKIFAKNPKVGFGGVLIKVLTNYLEIFKTISKFQLQLPSVIQSRIRSVSNPVESMSLSFDCFLISISNFDIIYLRMIWALIMPILYIISFLLLYTIWILISLTKANKTYSIRRVYLIIVFQENLKYLLDSRKCCLQIQYSIPFQLDDNIYFTFYSLSRCSNFDLKVFKSILKEKQIDRQWTRKIWGYLYNEYSQQAYFWEIVKILEKGFMIVFLTFYEDLFIIKAAMIFIITFIYLNMIDEISTLVCETSIFLGMTLYSASFSDNQEIIQPFYIILLRINITFIIIILSEIRKNRQKVSNIIANELALQQNTYQHGEQQQRIISDENVRDNPGRQYFPSIQQCNNTPIEENQDENIIEFLAYLNLPFDSNKEKPKIILIKQVKRKSIQSYQILTELISYNSRIIKQ</sequence>
<evidence type="ECO:0000313" key="2">
    <source>
        <dbReference type="EMBL" id="CAD8100869.1"/>
    </source>
</evidence>
<name>A0A8S1PD04_PARPR</name>
<proteinExistence type="predicted"/>
<feature type="transmembrane region" description="Helical" evidence="1">
    <location>
        <begin position="147"/>
        <end position="170"/>
    </location>
</feature>
<gene>
    <name evidence="2" type="ORF">PPRIM_AZ9-3.1.T1130140</name>
</gene>
<keyword evidence="3" id="KW-1185">Reference proteome</keyword>